<feature type="transmembrane region" description="Helical" evidence="1">
    <location>
        <begin position="183"/>
        <end position="205"/>
    </location>
</feature>
<protein>
    <submittedName>
        <fullName evidence="2">Uncharacterized protein</fullName>
    </submittedName>
</protein>
<dbReference type="KEGG" id="mlr:MELLADRAFT_72944"/>
<dbReference type="HOGENOM" id="CLU_571170_0_0_1"/>
<dbReference type="EMBL" id="GL883137">
    <property type="protein sequence ID" value="EGG01615.1"/>
    <property type="molecule type" value="Genomic_DNA"/>
</dbReference>
<feature type="transmembrane region" description="Helical" evidence="1">
    <location>
        <begin position="265"/>
        <end position="290"/>
    </location>
</feature>
<feature type="transmembrane region" description="Helical" evidence="1">
    <location>
        <begin position="41"/>
        <end position="69"/>
    </location>
</feature>
<feature type="transmembrane region" description="Helical" evidence="1">
    <location>
        <begin position="140"/>
        <end position="162"/>
    </location>
</feature>
<keyword evidence="3" id="KW-1185">Reference proteome</keyword>
<feature type="transmembrane region" description="Helical" evidence="1">
    <location>
        <begin position="329"/>
        <end position="347"/>
    </location>
</feature>
<keyword evidence="1" id="KW-0812">Transmembrane</keyword>
<name>F4S170_MELLP</name>
<dbReference type="GeneID" id="18932239"/>
<sequence>MNLPPLSLLTRSSVGTAATNNPFSYQLEVARELMHPQFPPWALSLLIAFGVMRGIIMIICTAIILTPVFKGAASRKKHFFLIRQVYLTHSQRMPFIVPNRSMIIALCELLSSAFYVIVACCNYRYDSEIEYPRGPIGHIVTWYGIAWLPAYLGIWISTWSLIHACLSNVGGTNNKRTRFLTPLVYNSIWMSWSLLVIAVTSFWAARASGVFVSIESDMLQASASLTELAKSWDINHSFSGIPLGSLLELRDRLLTLQDRLKYVSWGWAGCWISFAFVLAACYLITVRSLLGMLKELLRIRDSDVWTHQSCSTIWSEVDREIRFLSGSSIALALAILSQICVSIYQSLSGAHLTQVQWRIGSAIIVQLPGVFMVPAQLLQSWRLFSERSVLVEPQLHRIPLNAKHHDLPQATSQLLGWDTTMYWGHEPCMETPNFSGLCPVSSRVSTITSNGSTHGDPEKSGMNIKVMRSTVVTRDTIHINESGNRIS</sequence>
<evidence type="ECO:0000313" key="2">
    <source>
        <dbReference type="EMBL" id="EGG01615.1"/>
    </source>
</evidence>
<dbReference type="RefSeq" id="XP_007415206.1">
    <property type="nucleotide sequence ID" value="XM_007415144.1"/>
</dbReference>
<dbReference type="Proteomes" id="UP000001072">
    <property type="component" value="Unassembled WGS sequence"/>
</dbReference>
<accession>F4S170</accession>
<dbReference type="OrthoDB" id="2496582at2759"/>
<evidence type="ECO:0000256" key="1">
    <source>
        <dbReference type="SAM" id="Phobius"/>
    </source>
</evidence>
<dbReference type="VEuPathDB" id="FungiDB:MELLADRAFT_72944"/>
<dbReference type="AlphaFoldDB" id="F4S170"/>
<organism evidence="3">
    <name type="scientific">Melampsora larici-populina (strain 98AG31 / pathotype 3-4-7)</name>
    <name type="common">Poplar leaf rust fungus</name>
    <dbReference type="NCBI Taxonomy" id="747676"/>
    <lineage>
        <taxon>Eukaryota</taxon>
        <taxon>Fungi</taxon>
        <taxon>Dikarya</taxon>
        <taxon>Basidiomycota</taxon>
        <taxon>Pucciniomycotina</taxon>
        <taxon>Pucciniomycetes</taxon>
        <taxon>Pucciniales</taxon>
        <taxon>Melampsoraceae</taxon>
        <taxon>Melampsora</taxon>
    </lineage>
</organism>
<keyword evidence="1" id="KW-0472">Membrane</keyword>
<evidence type="ECO:0000313" key="3">
    <source>
        <dbReference type="Proteomes" id="UP000001072"/>
    </source>
</evidence>
<feature type="transmembrane region" description="Helical" evidence="1">
    <location>
        <begin position="102"/>
        <end position="125"/>
    </location>
</feature>
<proteinExistence type="predicted"/>
<reference evidence="3" key="1">
    <citation type="journal article" date="2011" name="Proc. Natl. Acad. Sci. U.S.A.">
        <title>Obligate biotrophy features unraveled by the genomic analysis of rust fungi.</title>
        <authorList>
            <person name="Duplessis S."/>
            <person name="Cuomo C.A."/>
            <person name="Lin Y.-C."/>
            <person name="Aerts A."/>
            <person name="Tisserant E."/>
            <person name="Veneault-Fourrey C."/>
            <person name="Joly D.L."/>
            <person name="Hacquard S."/>
            <person name="Amselem J."/>
            <person name="Cantarel B.L."/>
            <person name="Chiu R."/>
            <person name="Coutinho P.M."/>
            <person name="Feau N."/>
            <person name="Field M."/>
            <person name="Frey P."/>
            <person name="Gelhaye E."/>
            <person name="Goldberg J."/>
            <person name="Grabherr M.G."/>
            <person name="Kodira C.D."/>
            <person name="Kohler A."/>
            <person name="Kuees U."/>
            <person name="Lindquist E.A."/>
            <person name="Lucas S.M."/>
            <person name="Mago R."/>
            <person name="Mauceli E."/>
            <person name="Morin E."/>
            <person name="Murat C."/>
            <person name="Pangilinan J.L."/>
            <person name="Park R."/>
            <person name="Pearson M."/>
            <person name="Quesneville H."/>
            <person name="Rouhier N."/>
            <person name="Sakthikumar S."/>
            <person name="Salamov A.A."/>
            <person name="Schmutz J."/>
            <person name="Selles B."/>
            <person name="Shapiro H."/>
            <person name="Tanguay P."/>
            <person name="Tuskan G.A."/>
            <person name="Henrissat B."/>
            <person name="Van de Peer Y."/>
            <person name="Rouze P."/>
            <person name="Ellis J.G."/>
            <person name="Dodds P.N."/>
            <person name="Schein J.E."/>
            <person name="Zhong S."/>
            <person name="Hamelin R.C."/>
            <person name="Grigoriev I.V."/>
            <person name="Szabo L.J."/>
            <person name="Martin F."/>
        </authorList>
    </citation>
    <scope>NUCLEOTIDE SEQUENCE [LARGE SCALE GENOMIC DNA]</scope>
    <source>
        <strain evidence="3">98AG31 / pathotype 3-4-7</strain>
    </source>
</reference>
<dbReference type="InParanoid" id="F4S170"/>
<feature type="transmembrane region" description="Helical" evidence="1">
    <location>
        <begin position="359"/>
        <end position="378"/>
    </location>
</feature>
<keyword evidence="1" id="KW-1133">Transmembrane helix</keyword>
<gene>
    <name evidence="2" type="ORF">MELLADRAFT_72944</name>
</gene>